<dbReference type="GO" id="GO:0005730">
    <property type="term" value="C:nucleolus"/>
    <property type="evidence" value="ECO:0007669"/>
    <property type="project" value="TreeGrafter"/>
</dbReference>
<protein>
    <recommendedName>
        <fullName evidence="11">Zinc finger CCHC domain-containing protein 4</fullName>
    </recommendedName>
</protein>
<evidence type="ECO:0000259" key="8">
    <source>
        <dbReference type="PROSITE" id="PS51270"/>
    </source>
</evidence>
<keyword evidence="2" id="KW-0963">Cytoplasm</keyword>
<dbReference type="PANTHER" id="PTHR13493:SF3">
    <property type="entry name" value="RRNA N6-ADENOSINE-METHYLTRANSFERASE ZCCHC4"/>
    <property type="match status" value="1"/>
</dbReference>
<evidence type="ECO:0000256" key="2">
    <source>
        <dbReference type="ARBA" id="ARBA00022490"/>
    </source>
</evidence>
<dbReference type="InterPro" id="IPR041370">
    <property type="entry name" value="Mlase_EEF1AKMT1/ZCCHC4"/>
</dbReference>
<dbReference type="OrthoDB" id="431817at2759"/>
<evidence type="ECO:0000256" key="1">
    <source>
        <dbReference type="ARBA" id="ARBA00004496"/>
    </source>
</evidence>
<dbReference type="PROSITE" id="PS50158">
    <property type="entry name" value="ZF_CCHC"/>
    <property type="match status" value="1"/>
</dbReference>
<dbReference type="InterPro" id="IPR017921">
    <property type="entry name" value="Znf_CTCHY"/>
</dbReference>
<dbReference type="PROSITE" id="PS51270">
    <property type="entry name" value="ZF_CTCHY"/>
    <property type="match status" value="1"/>
</dbReference>
<evidence type="ECO:0000256" key="6">
    <source>
        <dbReference type="SAM" id="MobiDB-lite"/>
    </source>
</evidence>
<dbReference type="GO" id="GO:0005737">
    <property type="term" value="C:cytoplasm"/>
    <property type="evidence" value="ECO:0007669"/>
    <property type="project" value="UniProtKB-SubCell"/>
</dbReference>
<evidence type="ECO:0000256" key="4">
    <source>
        <dbReference type="ARBA" id="ARBA00022679"/>
    </source>
</evidence>
<feature type="region of interest" description="Disordered" evidence="6">
    <location>
        <begin position="437"/>
        <end position="466"/>
    </location>
</feature>
<dbReference type="PROSITE" id="PS50216">
    <property type="entry name" value="DHHC"/>
    <property type="match status" value="1"/>
</dbReference>
<dbReference type="SUPFAM" id="SSF161245">
    <property type="entry name" value="Zinc hairpin stack"/>
    <property type="match status" value="1"/>
</dbReference>
<evidence type="ECO:0000256" key="5">
    <source>
        <dbReference type="PROSITE-ProRule" id="PRU00047"/>
    </source>
</evidence>
<comment type="subcellular location">
    <subcellularLocation>
        <location evidence="1">Cytoplasm</location>
    </subcellularLocation>
</comment>
<accession>A0A9P0K3Y9</accession>
<evidence type="ECO:0000313" key="9">
    <source>
        <dbReference type="EMBL" id="CAH1966976.1"/>
    </source>
</evidence>
<gene>
    <name evidence="9" type="ORF">ACAOBT_LOCUS7157</name>
</gene>
<keyword evidence="5" id="KW-0862">Zinc</keyword>
<keyword evidence="5" id="KW-0863">Zinc-finger</keyword>
<dbReference type="GO" id="GO:0008988">
    <property type="term" value="F:rRNA (adenine-N6-)-methyltransferase activity"/>
    <property type="evidence" value="ECO:0007669"/>
    <property type="project" value="InterPro"/>
</dbReference>
<organism evidence="9 10">
    <name type="scientific">Acanthoscelides obtectus</name>
    <name type="common">Bean weevil</name>
    <name type="synonym">Bruchus obtectus</name>
    <dbReference type="NCBI Taxonomy" id="200917"/>
    <lineage>
        <taxon>Eukaryota</taxon>
        <taxon>Metazoa</taxon>
        <taxon>Ecdysozoa</taxon>
        <taxon>Arthropoda</taxon>
        <taxon>Hexapoda</taxon>
        <taxon>Insecta</taxon>
        <taxon>Pterygota</taxon>
        <taxon>Neoptera</taxon>
        <taxon>Endopterygota</taxon>
        <taxon>Coleoptera</taxon>
        <taxon>Polyphaga</taxon>
        <taxon>Cucujiformia</taxon>
        <taxon>Chrysomeloidea</taxon>
        <taxon>Chrysomelidae</taxon>
        <taxon>Bruchinae</taxon>
        <taxon>Bruchini</taxon>
        <taxon>Acanthoscelides</taxon>
    </lineage>
</organism>
<dbReference type="GO" id="GO:0003676">
    <property type="term" value="F:nucleic acid binding"/>
    <property type="evidence" value="ECO:0007669"/>
    <property type="project" value="InterPro"/>
</dbReference>
<dbReference type="Pfam" id="PF10237">
    <property type="entry name" value="N6-adenineMlase"/>
    <property type="match status" value="1"/>
</dbReference>
<evidence type="ECO:0000313" key="10">
    <source>
        <dbReference type="Proteomes" id="UP001152888"/>
    </source>
</evidence>
<evidence type="ECO:0008006" key="11">
    <source>
        <dbReference type="Google" id="ProtNLM"/>
    </source>
</evidence>
<feature type="compositionally biased region" description="Basic residues" evidence="6">
    <location>
        <begin position="455"/>
        <end position="466"/>
    </location>
</feature>
<reference evidence="9" key="1">
    <citation type="submission" date="2022-03" db="EMBL/GenBank/DDBJ databases">
        <authorList>
            <person name="Sayadi A."/>
        </authorList>
    </citation>
    <scope>NUCLEOTIDE SEQUENCE</scope>
</reference>
<evidence type="ECO:0000256" key="3">
    <source>
        <dbReference type="ARBA" id="ARBA00022603"/>
    </source>
</evidence>
<sequence length="466" mass="54162">MSVEVVRKDPSDHPSCTHGPTLLFLKHVGSSKERFYACSACRSRKDCSFYLPESNIRKYNKNKWKERQKQFVSAVNHHDKLAVLREIRSLPSQQRLLCYSCDTLLKISEKGKHDGHSLLETISDHQLDHPLEILPALEQDEKEAQYLFSQASVDTIVSIFKNLGLSNIICIGTPKIHEHIQNNCEDMSSILLDFDKRFHNFYPPTQFGWYNLFNHHFFLQEAKEVFEEYLKLHSFSNVTLIMDPPFGGRLEPISISLETISKSLQKYHGEEHNLLIFLILPYFMEPHVSNYIPELKICDYKVEYKNHSDFQNGPEGKKYGSIVRIFTNAELSLVKLPEYGYKYCKPCNKWVSKENTHCAKCNNCTSKNGSTYKHCSLCKRCVKSTWQHCKQCKRCALVDHTCKELEFTRKCFHCQGEGHKRAQCPLLLCSEISDAEMRTKGGKRKRKDTSEIGTKRKKRTKKMRKS</sequence>
<dbReference type="InterPro" id="IPR037275">
    <property type="entry name" value="Znf_CTCHY_sf"/>
</dbReference>
<dbReference type="InterPro" id="IPR001878">
    <property type="entry name" value="Znf_CCHC"/>
</dbReference>
<keyword evidence="10" id="KW-1185">Reference proteome</keyword>
<evidence type="ECO:0000259" key="7">
    <source>
        <dbReference type="PROSITE" id="PS50158"/>
    </source>
</evidence>
<keyword evidence="3" id="KW-0489">Methyltransferase</keyword>
<dbReference type="EMBL" id="CAKOFQ010006740">
    <property type="protein sequence ID" value="CAH1966976.1"/>
    <property type="molecule type" value="Genomic_DNA"/>
</dbReference>
<name>A0A9P0K3Y9_ACAOB</name>
<dbReference type="AlphaFoldDB" id="A0A9P0K3Y9"/>
<proteinExistence type="predicted"/>
<dbReference type="GO" id="GO:0008270">
    <property type="term" value="F:zinc ion binding"/>
    <property type="evidence" value="ECO:0007669"/>
    <property type="project" value="UniProtKB-KW"/>
</dbReference>
<feature type="domain" description="CCHC-type" evidence="7">
    <location>
        <begin position="409"/>
        <end position="425"/>
    </location>
</feature>
<keyword evidence="4" id="KW-0808">Transferase</keyword>
<comment type="caution">
    <text evidence="9">The sequence shown here is derived from an EMBL/GenBank/DDBJ whole genome shotgun (WGS) entry which is preliminary data.</text>
</comment>
<keyword evidence="5" id="KW-0479">Metal-binding</keyword>
<dbReference type="InterPro" id="IPR039846">
    <property type="entry name" value="ZCCHC4"/>
</dbReference>
<feature type="domain" description="CTCHY-type" evidence="8">
    <location>
        <begin position="336"/>
        <end position="400"/>
    </location>
</feature>
<dbReference type="Proteomes" id="UP001152888">
    <property type="component" value="Unassembled WGS sequence"/>
</dbReference>
<dbReference type="PANTHER" id="PTHR13493">
    <property type="entry name" value="ZINC FINGER CCHC DOMAIN-CONTAINING"/>
    <property type="match status" value="1"/>
</dbReference>